<dbReference type="Pfam" id="PF03133">
    <property type="entry name" value="TTL"/>
    <property type="match status" value="1"/>
</dbReference>
<proteinExistence type="predicted"/>
<dbReference type="GO" id="GO:0000932">
    <property type="term" value="C:P-body"/>
    <property type="evidence" value="ECO:0007669"/>
    <property type="project" value="TreeGrafter"/>
</dbReference>
<dbReference type="PANTHER" id="PTHR47551:SF1">
    <property type="entry name" value="TUBULIN--TYROSINE LIGASE PBY1-RELATED"/>
    <property type="match status" value="1"/>
</dbReference>
<evidence type="ECO:0000259" key="2">
    <source>
        <dbReference type="Pfam" id="PF01975"/>
    </source>
</evidence>
<feature type="region of interest" description="Disordered" evidence="1">
    <location>
        <begin position="544"/>
        <end position="571"/>
    </location>
</feature>
<evidence type="ECO:0000313" key="4">
    <source>
        <dbReference type="Proteomes" id="UP000838763"/>
    </source>
</evidence>
<dbReference type="InterPro" id="IPR002828">
    <property type="entry name" value="SurE-like_Pase/nucleotidase"/>
</dbReference>
<evidence type="ECO:0000313" key="3">
    <source>
        <dbReference type="EMBL" id="CAI4219884.1"/>
    </source>
</evidence>
<dbReference type="InterPro" id="IPR027746">
    <property type="entry name" value="TTL"/>
</dbReference>
<organism evidence="3 4">
    <name type="scientific">Parascedosporium putredinis</name>
    <dbReference type="NCBI Taxonomy" id="1442378"/>
    <lineage>
        <taxon>Eukaryota</taxon>
        <taxon>Fungi</taxon>
        <taxon>Dikarya</taxon>
        <taxon>Ascomycota</taxon>
        <taxon>Pezizomycotina</taxon>
        <taxon>Sordariomycetes</taxon>
        <taxon>Hypocreomycetidae</taxon>
        <taxon>Microascales</taxon>
        <taxon>Microascaceae</taxon>
        <taxon>Parascedosporium</taxon>
    </lineage>
</organism>
<feature type="compositionally biased region" description="Basic and acidic residues" evidence="1">
    <location>
        <begin position="498"/>
        <end position="508"/>
    </location>
</feature>
<feature type="region of interest" description="Disordered" evidence="1">
    <location>
        <begin position="759"/>
        <end position="780"/>
    </location>
</feature>
<dbReference type="Proteomes" id="UP000838763">
    <property type="component" value="Unassembled WGS sequence"/>
</dbReference>
<dbReference type="PANTHER" id="PTHR47551">
    <property type="entry name" value="TUBULIN--TYROSINE LIGASE PBY1-RELATED"/>
    <property type="match status" value="1"/>
</dbReference>
<dbReference type="InterPro" id="IPR004344">
    <property type="entry name" value="TTL/TTLL_fam"/>
</dbReference>
<dbReference type="Pfam" id="PF01975">
    <property type="entry name" value="SurE"/>
    <property type="match status" value="1"/>
</dbReference>
<dbReference type="Gene3D" id="3.40.1210.10">
    <property type="entry name" value="Survival protein SurE-like phosphatase/nucleotidase"/>
    <property type="match status" value="1"/>
</dbReference>
<dbReference type="InterPro" id="IPR036523">
    <property type="entry name" value="SurE-like_sf"/>
</dbReference>
<feature type="compositionally biased region" description="Low complexity" evidence="1">
    <location>
        <begin position="759"/>
        <end position="772"/>
    </location>
</feature>
<protein>
    <recommendedName>
        <fullName evidence="2">Survival protein SurE-like phosphatase/nucleotidase domain-containing protein</fullName>
    </recommendedName>
</protein>
<dbReference type="SUPFAM" id="SSF56059">
    <property type="entry name" value="Glutathione synthetase ATP-binding domain-like"/>
    <property type="match status" value="1"/>
</dbReference>
<evidence type="ECO:0000256" key="1">
    <source>
        <dbReference type="SAM" id="MobiDB-lite"/>
    </source>
</evidence>
<reference evidence="3" key="1">
    <citation type="submission" date="2022-11" db="EMBL/GenBank/DDBJ databases">
        <authorList>
            <person name="Scott C."/>
            <person name="Bruce N."/>
        </authorList>
    </citation>
    <scope>NUCLEOTIDE SEQUENCE</scope>
</reference>
<comment type="caution">
    <text evidence="3">The sequence shown here is derived from an EMBL/GenBank/DDBJ whole genome shotgun (WGS) entry which is preliminary data.</text>
</comment>
<dbReference type="NCBIfam" id="TIGR00087">
    <property type="entry name" value="surE"/>
    <property type="match status" value="1"/>
</dbReference>
<dbReference type="SUPFAM" id="SSF64167">
    <property type="entry name" value="SurE-like"/>
    <property type="match status" value="1"/>
</dbReference>
<dbReference type="AlphaFoldDB" id="A0A9P1HDY9"/>
<dbReference type="GO" id="GO:0016787">
    <property type="term" value="F:hydrolase activity"/>
    <property type="evidence" value="ECO:0007669"/>
    <property type="project" value="InterPro"/>
</dbReference>
<accession>A0A9P1HDY9</accession>
<name>A0A9P1HDY9_9PEZI</name>
<keyword evidence="4" id="KW-1185">Reference proteome</keyword>
<feature type="domain" description="Survival protein SurE-like phosphatase/nucleotidase" evidence="2">
    <location>
        <begin position="3"/>
        <end position="205"/>
    </location>
</feature>
<dbReference type="PROSITE" id="PS51221">
    <property type="entry name" value="TTL"/>
    <property type="match status" value="1"/>
</dbReference>
<dbReference type="OrthoDB" id="202825at2759"/>
<feature type="region of interest" description="Disordered" evidence="1">
    <location>
        <begin position="461"/>
        <end position="508"/>
    </location>
</feature>
<dbReference type="EMBL" id="CALLCH030000021">
    <property type="protein sequence ID" value="CAI4219884.1"/>
    <property type="molecule type" value="Genomic_DNA"/>
</dbReference>
<dbReference type="Gene3D" id="3.30.470.20">
    <property type="entry name" value="ATP-grasp fold, B domain"/>
    <property type="match status" value="1"/>
</dbReference>
<sequence>MHILLTNDDGPPSPHSSPYIRCLVDSLQKAGHTVSVCLPHTQRSWIGKAHMIGQTVKPLYYRPSEAIYGEEAQGTTHFKPSRDGNVEEWILVDGTPASCVQIGLHHFFQERGPIDLVVSGPNYGRNSTAVFALSSGTLGAALEAAACGQKAIALSFAFFSRNHDPVIIDGACRHSLDLYTVNVPLVEGVEEHKTVWTEMLQNYWTGGSCFQEVEGSIGDEDEEEERIREGVTGEVAAKPGKDPKPSSVPGHTHKHFKWAPRFGDVYKSHYALKANFWQAATHLHGKELELPPPAPRPDVLENPGTGSVQHLTGKTNSTETIYAIVAYEDPYVQPLILDAISSLFPNINVLSTLAPTSNDGEPNLGSYLPTPAVKVLNITSYEAIDFSFAQEHRQTCLINSYAIRKALIRKHFLSTTVDIWVSKRPRSVLREHVKRSEAFEVDYAEFLDDALVEAWDLRESMEKNEEGQGQEEDGETVGSRAGEDGSGGNHDDDDDGGGEGKEAEEKSARRREWWILKPSMSDRGQGIRLFSTMAELQSIFDGWEENMPSSDDEDEDDDAHSTDATGGDETGDYITTSHLRHFVAQPYIHPPLLVNGRKFHIRTYVLCNGRLDVYVYRQMLALFAAKDYAAPWEEDDLDKHLTNTCLQGPGSSPSSVQLWNTLPIDDILKTSVEQQIFEVVGDLFEAAAVGMPIHFQPLGNGFEVYGLDFLVDETGTTWLLEVNAFPDFKQTGGQLKRVVAGFWEQVVRVSVGSFFGVEPKAGSSGSRSGAEAAGDEKKKEEDLVLVRKIDLPGM</sequence>
<gene>
    <name evidence="3" type="ORF">PPNO1_LOCUS9427</name>
</gene>